<dbReference type="AlphaFoldDB" id="A0A024T7U7"/>
<dbReference type="RefSeq" id="XP_008881269.1">
    <property type="nucleotide sequence ID" value="XM_008883047.1"/>
</dbReference>
<dbReference type="EMBL" id="KI914107">
    <property type="protein sequence ID" value="ETV90100.1"/>
    <property type="molecule type" value="Genomic_DNA"/>
</dbReference>
<proteinExistence type="predicted"/>
<sequence length="77" mass="8752">GAKHPLFLVLKSAKSTVKEVVQENLKKHQGYTLSYAYRATKKVMLILDDFSAHFTEEVVAYAESLNVVLERVPPRFT</sequence>
<organism evidence="1">
    <name type="scientific">Aphanomyces invadans</name>
    <dbReference type="NCBI Taxonomy" id="157072"/>
    <lineage>
        <taxon>Eukaryota</taxon>
        <taxon>Sar</taxon>
        <taxon>Stramenopiles</taxon>
        <taxon>Oomycota</taxon>
        <taxon>Saprolegniomycetes</taxon>
        <taxon>Saprolegniales</taxon>
        <taxon>Verrucalvaceae</taxon>
        <taxon>Aphanomyces</taxon>
    </lineage>
</organism>
<reference evidence="1" key="1">
    <citation type="submission" date="2013-12" db="EMBL/GenBank/DDBJ databases">
        <title>The Genome Sequence of Aphanomyces invadans NJM9701.</title>
        <authorList>
            <consortium name="The Broad Institute Genomics Platform"/>
            <person name="Russ C."/>
            <person name="Tyler B."/>
            <person name="van West P."/>
            <person name="Dieguez-Uribeondo J."/>
            <person name="Young S.K."/>
            <person name="Zeng Q."/>
            <person name="Gargeya S."/>
            <person name="Fitzgerald M."/>
            <person name="Abouelleil A."/>
            <person name="Alvarado L."/>
            <person name="Chapman S.B."/>
            <person name="Gainer-Dewar J."/>
            <person name="Goldberg J."/>
            <person name="Griggs A."/>
            <person name="Gujja S."/>
            <person name="Hansen M."/>
            <person name="Howarth C."/>
            <person name="Imamovic A."/>
            <person name="Ireland A."/>
            <person name="Larimer J."/>
            <person name="McCowan C."/>
            <person name="Murphy C."/>
            <person name="Pearson M."/>
            <person name="Poon T.W."/>
            <person name="Priest M."/>
            <person name="Roberts A."/>
            <person name="Saif S."/>
            <person name="Shea T."/>
            <person name="Sykes S."/>
            <person name="Wortman J."/>
            <person name="Nusbaum C."/>
            <person name="Birren B."/>
        </authorList>
    </citation>
    <scope>NUCLEOTIDE SEQUENCE [LARGE SCALE GENOMIC DNA]</scope>
    <source>
        <strain evidence="1">NJM9701</strain>
    </source>
</reference>
<name>A0A024T7U7_9STRA</name>
<dbReference type="GeneID" id="20092119"/>
<gene>
    <name evidence="1" type="ORF">H310_15069</name>
</gene>
<evidence type="ECO:0008006" key="2">
    <source>
        <dbReference type="Google" id="ProtNLM"/>
    </source>
</evidence>
<accession>A0A024T7U7</accession>
<feature type="non-terminal residue" evidence="1">
    <location>
        <position position="1"/>
    </location>
</feature>
<evidence type="ECO:0000313" key="1">
    <source>
        <dbReference type="EMBL" id="ETV90100.1"/>
    </source>
</evidence>
<protein>
    <recommendedName>
        <fullName evidence="2">DDE-1 domain-containing protein</fullName>
    </recommendedName>
</protein>
<dbReference type="VEuPathDB" id="FungiDB:H310_15069"/>
<dbReference type="OrthoDB" id="167117at2759"/>